<keyword evidence="3" id="KW-1185">Reference proteome</keyword>
<feature type="region of interest" description="Disordered" evidence="1">
    <location>
        <begin position="432"/>
        <end position="468"/>
    </location>
</feature>
<protein>
    <recommendedName>
        <fullName evidence="4">Phage portal protein</fullName>
    </recommendedName>
</protein>
<evidence type="ECO:0000313" key="3">
    <source>
        <dbReference type="Proteomes" id="UP001500979"/>
    </source>
</evidence>
<sequence length="468" mass="51862">MNQAELDTIDRLQIELTGREPFTQVETAYYEGEQRLAAMGLAIPPEMRNLSVIVNWPAMFVDSIEHRQDVEGFRLAGQWRGDEQLWEWWQYNDLDEESSLAHLEALIHGRAYLCVGYNEEDPEVPLITVESPQSMIAVSDPRTRRVTAALRLYEPEHAQGVQGCVLYLPEVTIYAEQVDGRWVETDRHEHGLGVVPVVALINRARVSDRQGRTEMKRIMGLTDAACRSLMNLQGAQELMATPQRYILGADEKLFVDEHGNPVPTWQAYLAHILAIPEGGTEVKVGQFSAADLRNFTEVLNAYAHHVSALTGLPSHYLGLSTDNPASADAIRSSEARLVKSVERKNRAAGGAWEQAMRIGLRITGGDPDAYRRLETIWRDPATPTVAEKADAVQKLSGGQPLYDRETALEELGMSPERIRVVMQRVADDPMLKLMAMEGGEDGSADDEPVQQQTGGDRTPSGASDPAAA</sequence>
<dbReference type="EMBL" id="BAAAUX010000024">
    <property type="protein sequence ID" value="GAA2812871.1"/>
    <property type="molecule type" value="Genomic_DNA"/>
</dbReference>
<reference evidence="2 3" key="1">
    <citation type="journal article" date="2019" name="Int. J. Syst. Evol. Microbiol.">
        <title>The Global Catalogue of Microorganisms (GCM) 10K type strain sequencing project: providing services to taxonomists for standard genome sequencing and annotation.</title>
        <authorList>
            <consortium name="The Broad Institute Genomics Platform"/>
            <consortium name="The Broad Institute Genome Sequencing Center for Infectious Disease"/>
            <person name="Wu L."/>
            <person name="Ma J."/>
        </authorList>
    </citation>
    <scope>NUCLEOTIDE SEQUENCE [LARGE SCALE GENOMIC DNA]</scope>
    <source>
        <strain evidence="2 3">JCM 9383</strain>
    </source>
</reference>
<evidence type="ECO:0000256" key="1">
    <source>
        <dbReference type="SAM" id="MobiDB-lite"/>
    </source>
</evidence>
<evidence type="ECO:0008006" key="4">
    <source>
        <dbReference type="Google" id="ProtNLM"/>
    </source>
</evidence>
<accession>A0ABN3VK03</accession>
<dbReference type="Pfam" id="PF05133">
    <property type="entry name" value="SPP1_portal"/>
    <property type="match status" value="1"/>
</dbReference>
<feature type="compositionally biased region" description="Acidic residues" evidence="1">
    <location>
        <begin position="438"/>
        <end position="448"/>
    </location>
</feature>
<dbReference type="Proteomes" id="UP001500979">
    <property type="component" value="Unassembled WGS sequence"/>
</dbReference>
<comment type="caution">
    <text evidence="2">The sequence shown here is derived from an EMBL/GenBank/DDBJ whole genome shotgun (WGS) entry which is preliminary data.</text>
</comment>
<dbReference type="InterPro" id="IPR021145">
    <property type="entry name" value="Portal_protein_SPP1_Gp6-like"/>
</dbReference>
<proteinExistence type="predicted"/>
<gene>
    <name evidence="2" type="ORF">GCM10010470_55380</name>
</gene>
<organism evidence="2 3">
    <name type="scientific">Saccharopolyspora taberi</name>
    <dbReference type="NCBI Taxonomy" id="60895"/>
    <lineage>
        <taxon>Bacteria</taxon>
        <taxon>Bacillati</taxon>
        <taxon>Actinomycetota</taxon>
        <taxon>Actinomycetes</taxon>
        <taxon>Pseudonocardiales</taxon>
        <taxon>Pseudonocardiaceae</taxon>
        <taxon>Saccharopolyspora</taxon>
    </lineage>
</organism>
<dbReference type="RefSeq" id="WP_344684642.1">
    <property type="nucleotide sequence ID" value="NZ_BAAAUX010000024.1"/>
</dbReference>
<evidence type="ECO:0000313" key="2">
    <source>
        <dbReference type="EMBL" id="GAA2812871.1"/>
    </source>
</evidence>
<name>A0ABN3VK03_9PSEU</name>